<dbReference type="KEGG" id="fls:GLV81_09835"/>
<sequence length="56" mass="6496">MKQIGIGLLGFGRIGKIHFRNIMHYFSNAKMVAVADPQVACCRFYSEIQQRVFFEQ</sequence>
<dbReference type="Gene3D" id="3.40.50.720">
    <property type="entry name" value="NAD(P)-binding Rossmann-like Domain"/>
    <property type="match status" value="1"/>
</dbReference>
<evidence type="ECO:0000313" key="1">
    <source>
        <dbReference type="EMBL" id="QGW28350.1"/>
    </source>
</evidence>
<accession>A0A6I6GDF4</accession>
<dbReference type="AlphaFoldDB" id="A0A6I6GDF4"/>
<organism evidence="1 2">
    <name type="scientific">Phnomibacter ginsenosidimutans</name>
    <dbReference type="NCBI Taxonomy" id="2676868"/>
    <lineage>
        <taxon>Bacteria</taxon>
        <taxon>Pseudomonadati</taxon>
        <taxon>Bacteroidota</taxon>
        <taxon>Chitinophagia</taxon>
        <taxon>Chitinophagales</taxon>
        <taxon>Chitinophagaceae</taxon>
        <taxon>Phnomibacter</taxon>
    </lineage>
</organism>
<proteinExistence type="predicted"/>
<dbReference type="SUPFAM" id="SSF51735">
    <property type="entry name" value="NAD(P)-binding Rossmann-fold domains"/>
    <property type="match status" value="1"/>
</dbReference>
<dbReference type="InterPro" id="IPR036291">
    <property type="entry name" value="NAD(P)-bd_dom_sf"/>
</dbReference>
<gene>
    <name evidence="1" type="ORF">GLV81_09835</name>
</gene>
<reference evidence="1 2" key="1">
    <citation type="submission" date="2019-11" db="EMBL/GenBank/DDBJ databases">
        <authorList>
            <person name="Im W.T."/>
        </authorList>
    </citation>
    <scope>NUCLEOTIDE SEQUENCE [LARGE SCALE GENOMIC DNA]</scope>
    <source>
        <strain evidence="1 2">SB-02</strain>
    </source>
</reference>
<dbReference type="Proteomes" id="UP000426027">
    <property type="component" value="Chromosome"/>
</dbReference>
<keyword evidence="2" id="KW-1185">Reference proteome</keyword>
<dbReference type="EMBL" id="CP046566">
    <property type="protein sequence ID" value="QGW28350.1"/>
    <property type="molecule type" value="Genomic_DNA"/>
</dbReference>
<evidence type="ECO:0000313" key="2">
    <source>
        <dbReference type="Proteomes" id="UP000426027"/>
    </source>
</evidence>
<dbReference type="RefSeq" id="WP_157478707.1">
    <property type="nucleotide sequence ID" value="NZ_CP046566.1"/>
</dbReference>
<name>A0A6I6GDF4_9BACT</name>
<evidence type="ECO:0008006" key="3">
    <source>
        <dbReference type="Google" id="ProtNLM"/>
    </source>
</evidence>
<protein>
    <recommendedName>
        <fullName evidence="3">Gfo/Idh/MocA-like oxidoreductase N-terminal domain-containing protein</fullName>
    </recommendedName>
</protein>